<comment type="caution">
    <text evidence="1">Lacks conserved residue(s) required for the propagation of feature annotation.</text>
</comment>
<evidence type="ECO:0000256" key="1">
    <source>
        <dbReference type="PROSITE-ProRule" id="PRU00169"/>
    </source>
</evidence>
<name>A0ABR3G380_9PEZI</name>
<dbReference type="SUPFAM" id="SSF52172">
    <property type="entry name" value="CheY-like"/>
    <property type="match status" value="1"/>
</dbReference>
<dbReference type="InterPro" id="IPR001789">
    <property type="entry name" value="Sig_transdc_resp-reg_receiver"/>
</dbReference>
<comment type="caution">
    <text evidence="3">The sequence shown here is derived from an EMBL/GenBank/DDBJ whole genome shotgun (WGS) entry which is preliminary data.</text>
</comment>
<evidence type="ECO:0000313" key="4">
    <source>
        <dbReference type="Proteomes" id="UP001447188"/>
    </source>
</evidence>
<dbReference type="Proteomes" id="UP001447188">
    <property type="component" value="Unassembled WGS sequence"/>
</dbReference>
<evidence type="ECO:0000259" key="2">
    <source>
        <dbReference type="PROSITE" id="PS50110"/>
    </source>
</evidence>
<organism evidence="3 4">
    <name type="scientific">Discina gigas</name>
    <dbReference type="NCBI Taxonomy" id="1032678"/>
    <lineage>
        <taxon>Eukaryota</taxon>
        <taxon>Fungi</taxon>
        <taxon>Dikarya</taxon>
        <taxon>Ascomycota</taxon>
        <taxon>Pezizomycotina</taxon>
        <taxon>Pezizomycetes</taxon>
        <taxon>Pezizales</taxon>
        <taxon>Discinaceae</taxon>
        <taxon>Discina</taxon>
    </lineage>
</organism>
<feature type="domain" description="Response regulatory" evidence="2">
    <location>
        <begin position="113"/>
        <end position="162"/>
    </location>
</feature>
<dbReference type="PROSITE" id="PS50110">
    <property type="entry name" value="RESPONSE_REGULATORY"/>
    <property type="match status" value="1"/>
</dbReference>
<gene>
    <name evidence="3" type="ORF">Q9L58_010835</name>
</gene>
<protein>
    <recommendedName>
        <fullName evidence="2">Response regulatory domain-containing protein</fullName>
    </recommendedName>
</protein>
<dbReference type="EMBL" id="JBBBZM010000810">
    <property type="protein sequence ID" value="KAL0630318.1"/>
    <property type="molecule type" value="Genomic_DNA"/>
</dbReference>
<reference evidence="3 4" key="1">
    <citation type="submission" date="2024-02" db="EMBL/GenBank/DDBJ databases">
        <title>Discinaceae phylogenomics.</title>
        <authorList>
            <person name="Dirks A.C."/>
            <person name="James T.Y."/>
        </authorList>
    </citation>
    <scope>NUCLEOTIDE SEQUENCE [LARGE SCALE GENOMIC DNA]</scope>
    <source>
        <strain evidence="3 4">ACD0624</strain>
    </source>
</reference>
<evidence type="ECO:0000313" key="3">
    <source>
        <dbReference type="EMBL" id="KAL0630318.1"/>
    </source>
</evidence>
<feature type="non-terminal residue" evidence="3">
    <location>
        <position position="162"/>
    </location>
</feature>
<proteinExistence type="predicted"/>
<accession>A0ABR3G380</accession>
<keyword evidence="4" id="KW-1185">Reference proteome</keyword>
<sequence>MYDFKVDAHTRLLIAQALLDNETISIITLHSGSQLRVICHFGHVALELITREKDLFGDVFDQVEEVLHGEEAMQECVIQTRVGTKEEVAAAKQRLRAAEGIPQVAELIPIAGHVIVIEDDPVVRMLLEETLAEIGLTSASFDNAASALTHLTNINGECALII</sequence>
<dbReference type="InterPro" id="IPR011006">
    <property type="entry name" value="CheY-like_superfamily"/>
</dbReference>